<gene>
    <name evidence="1" type="ORF">CPELLU_LOCUS6262</name>
</gene>
<evidence type="ECO:0000313" key="2">
    <source>
        <dbReference type="Proteomes" id="UP000789759"/>
    </source>
</evidence>
<organism evidence="1 2">
    <name type="scientific">Cetraspora pellucida</name>
    <dbReference type="NCBI Taxonomy" id="1433469"/>
    <lineage>
        <taxon>Eukaryota</taxon>
        <taxon>Fungi</taxon>
        <taxon>Fungi incertae sedis</taxon>
        <taxon>Mucoromycota</taxon>
        <taxon>Glomeromycotina</taxon>
        <taxon>Glomeromycetes</taxon>
        <taxon>Diversisporales</taxon>
        <taxon>Gigasporaceae</taxon>
        <taxon>Cetraspora</taxon>
    </lineage>
</organism>
<dbReference type="AlphaFoldDB" id="A0A9N9G4U1"/>
<protein>
    <submittedName>
        <fullName evidence="1">3874_t:CDS:1</fullName>
    </submittedName>
</protein>
<dbReference type="OrthoDB" id="2442751at2759"/>
<sequence length="100" mass="11639">MSTLTSQDSDHFDLDYFHNKYNDHYSIMIRKVQPIQFKVINLNILPRQVTPLPSSQKSIYIDINITLKQVKQLKKIIPQSLIIKTTTISLLPFSLNYSTT</sequence>
<accession>A0A9N9G4U1</accession>
<dbReference type="Proteomes" id="UP000789759">
    <property type="component" value="Unassembled WGS sequence"/>
</dbReference>
<evidence type="ECO:0000313" key="1">
    <source>
        <dbReference type="EMBL" id="CAG8584805.1"/>
    </source>
</evidence>
<name>A0A9N9G4U1_9GLOM</name>
<proteinExistence type="predicted"/>
<dbReference type="EMBL" id="CAJVQA010003841">
    <property type="protein sequence ID" value="CAG8584805.1"/>
    <property type="molecule type" value="Genomic_DNA"/>
</dbReference>
<keyword evidence="2" id="KW-1185">Reference proteome</keyword>
<reference evidence="1" key="1">
    <citation type="submission" date="2021-06" db="EMBL/GenBank/DDBJ databases">
        <authorList>
            <person name="Kallberg Y."/>
            <person name="Tangrot J."/>
            <person name="Rosling A."/>
        </authorList>
    </citation>
    <scope>NUCLEOTIDE SEQUENCE</scope>
    <source>
        <strain evidence="1">FL966</strain>
    </source>
</reference>
<comment type="caution">
    <text evidence="1">The sequence shown here is derived from an EMBL/GenBank/DDBJ whole genome shotgun (WGS) entry which is preliminary data.</text>
</comment>